<evidence type="ECO:0000256" key="3">
    <source>
        <dbReference type="ARBA" id="ARBA00009678"/>
    </source>
</evidence>
<dbReference type="PROSITE" id="PS50275">
    <property type="entry name" value="SAC"/>
    <property type="match status" value="1"/>
</dbReference>
<dbReference type="GO" id="GO:0004519">
    <property type="term" value="F:endonuclease activity"/>
    <property type="evidence" value="ECO:0007669"/>
    <property type="project" value="UniProtKB-KW"/>
</dbReference>
<name>C5FY87_ARTOC</name>
<keyword evidence="11" id="KW-0255">Endonuclease</keyword>
<dbReference type="GO" id="GO:0004439">
    <property type="term" value="F:phosphatidylinositol-4,5-bisphosphate 5-phosphatase activity"/>
    <property type="evidence" value="ECO:0007669"/>
    <property type="project" value="UniProtKB-EC"/>
</dbReference>
<keyword evidence="12" id="KW-1185">Reference proteome</keyword>
<keyword evidence="8" id="KW-0653">Protein transport</keyword>
<evidence type="ECO:0000313" key="12">
    <source>
        <dbReference type="Proteomes" id="UP000002035"/>
    </source>
</evidence>
<dbReference type="eggNOG" id="KOG0566">
    <property type="taxonomic scope" value="Eukaryota"/>
</dbReference>
<dbReference type="FunFam" id="3.60.10.10:FF:000029">
    <property type="entry name" value="Inositol polyphosphate 5-phosphatase"/>
    <property type="match status" value="1"/>
</dbReference>
<reference evidence="12" key="1">
    <citation type="journal article" date="2012" name="MBio">
        <title>Comparative genome analysis of Trichophyton rubrum and related dermatophytes reveals candidate genes involved in infection.</title>
        <authorList>
            <person name="Martinez D.A."/>
            <person name="Oliver B.G."/>
            <person name="Graeser Y."/>
            <person name="Goldberg J.M."/>
            <person name="Li W."/>
            <person name="Martinez-Rossi N.M."/>
            <person name="Monod M."/>
            <person name="Shelest E."/>
            <person name="Barton R.C."/>
            <person name="Birch E."/>
            <person name="Brakhage A.A."/>
            <person name="Chen Z."/>
            <person name="Gurr S.J."/>
            <person name="Heiman D."/>
            <person name="Heitman J."/>
            <person name="Kosti I."/>
            <person name="Rossi A."/>
            <person name="Saif S."/>
            <person name="Samalova M."/>
            <person name="Saunders C.W."/>
            <person name="Shea T."/>
            <person name="Summerbell R.C."/>
            <person name="Xu J."/>
            <person name="Young S."/>
            <person name="Zeng Q."/>
            <person name="Birren B.W."/>
            <person name="Cuomo C.A."/>
            <person name="White T.C."/>
        </authorList>
    </citation>
    <scope>NUCLEOTIDE SEQUENCE [LARGE SCALE GENOMIC DNA]</scope>
    <source>
        <strain evidence="12">ATCC MYA-4605 / CBS 113480</strain>
    </source>
</reference>
<dbReference type="Pfam" id="PF02383">
    <property type="entry name" value="Syja_N"/>
    <property type="match status" value="1"/>
</dbReference>
<keyword evidence="5" id="KW-0813">Transport</keyword>
<dbReference type="PANTHER" id="PTHR11200:SF257">
    <property type="entry name" value="PHOSPHOINOSITIDE 5-PHOSPHATASE"/>
    <property type="match status" value="1"/>
</dbReference>
<comment type="similarity">
    <text evidence="3">In the central section; belongs to the inositol 1,4,5-trisphosphate 5-phosphatase family.</text>
</comment>
<gene>
    <name evidence="11" type="ORF">MCYG_07304</name>
</gene>
<evidence type="ECO:0000256" key="2">
    <source>
        <dbReference type="ARBA" id="ARBA00008943"/>
    </source>
</evidence>
<dbReference type="Proteomes" id="UP000002035">
    <property type="component" value="Unassembled WGS sequence"/>
</dbReference>
<dbReference type="EMBL" id="DS995707">
    <property type="protein sequence ID" value="EEQ34485.1"/>
    <property type="molecule type" value="Genomic_DNA"/>
</dbReference>
<accession>C5FY87</accession>
<feature type="domain" description="SAC" evidence="10">
    <location>
        <begin position="151"/>
        <end position="531"/>
    </location>
</feature>
<evidence type="ECO:0000256" key="8">
    <source>
        <dbReference type="ARBA" id="ARBA00022927"/>
    </source>
</evidence>
<evidence type="ECO:0000256" key="4">
    <source>
        <dbReference type="ARBA" id="ARBA00013044"/>
    </source>
</evidence>
<evidence type="ECO:0000313" key="11">
    <source>
        <dbReference type="EMBL" id="EEQ34485.1"/>
    </source>
</evidence>
<evidence type="ECO:0000256" key="9">
    <source>
        <dbReference type="SAM" id="MobiDB-lite"/>
    </source>
</evidence>
<evidence type="ECO:0000256" key="1">
    <source>
        <dbReference type="ARBA" id="ARBA00004496"/>
    </source>
</evidence>
<dbReference type="OMA" id="HPCHELR"/>
<dbReference type="VEuPathDB" id="FungiDB:MCYG_07304"/>
<dbReference type="GO" id="GO:0005737">
    <property type="term" value="C:cytoplasm"/>
    <property type="evidence" value="ECO:0007669"/>
    <property type="project" value="UniProtKB-SubCell"/>
</dbReference>
<keyword evidence="7" id="KW-0378">Hydrolase</keyword>
<dbReference type="Pfam" id="PF22669">
    <property type="entry name" value="Exo_endo_phos2"/>
    <property type="match status" value="1"/>
</dbReference>
<keyword evidence="11" id="KW-0540">Nuclease</keyword>
<dbReference type="InterPro" id="IPR036691">
    <property type="entry name" value="Endo/exonu/phosph_ase_sf"/>
</dbReference>
<dbReference type="Gene3D" id="3.60.10.10">
    <property type="entry name" value="Endonuclease/exonuclease/phosphatase"/>
    <property type="match status" value="1"/>
</dbReference>
<dbReference type="OrthoDB" id="405996at2759"/>
<dbReference type="AlphaFoldDB" id="C5FY87"/>
<keyword evidence="6" id="KW-0963">Cytoplasm</keyword>
<dbReference type="InterPro" id="IPR046985">
    <property type="entry name" value="IP5"/>
</dbReference>
<dbReference type="STRING" id="554155.C5FY87"/>
<dbReference type="EC" id="3.1.3.36" evidence="4"/>
<proteinExistence type="inferred from homology"/>
<dbReference type="SMART" id="SM00128">
    <property type="entry name" value="IPPc"/>
    <property type="match status" value="1"/>
</dbReference>
<comment type="similarity">
    <text evidence="2">Belongs to the synaptojanin family.</text>
</comment>
<dbReference type="SUPFAM" id="SSF56219">
    <property type="entry name" value="DNase I-like"/>
    <property type="match status" value="1"/>
</dbReference>
<feature type="region of interest" description="Disordered" evidence="9">
    <location>
        <begin position="1111"/>
        <end position="1143"/>
    </location>
</feature>
<evidence type="ECO:0000256" key="6">
    <source>
        <dbReference type="ARBA" id="ARBA00022490"/>
    </source>
</evidence>
<dbReference type="HOGENOM" id="CLU_003016_2_1_1"/>
<feature type="region of interest" description="Disordered" evidence="9">
    <location>
        <begin position="1051"/>
        <end position="1089"/>
    </location>
</feature>
<keyword evidence="11" id="KW-0269">Exonuclease</keyword>
<dbReference type="GO" id="GO:0004527">
    <property type="term" value="F:exonuclease activity"/>
    <property type="evidence" value="ECO:0007669"/>
    <property type="project" value="UniProtKB-KW"/>
</dbReference>
<dbReference type="GO" id="GO:0043813">
    <property type="term" value="F:phosphatidylinositol-3,5-bisphosphate 5-phosphatase activity"/>
    <property type="evidence" value="ECO:0007669"/>
    <property type="project" value="TreeGrafter"/>
</dbReference>
<dbReference type="InterPro" id="IPR002013">
    <property type="entry name" value="SAC_dom"/>
</dbReference>
<evidence type="ECO:0000259" key="10">
    <source>
        <dbReference type="PROSITE" id="PS50275"/>
    </source>
</evidence>
<dbReference type="GeneID" id="9226827"/>
<sequence length="1172" mass="130225">MAVRVLCKDAPDRTVVLVANGYALTIRYQFSREEIAGNIEILSYPTCVVEFSSADSIPLAEYRTLGTGLGTLGLIALANSEVFICIVSQATAVANVRPGETVQRIDGVEFYCLNRPDYDLVQDPDLDTHNHYRGISYQGNESPAENPSLTLRKLLSDGSFYYSSDFNLTERIQDRLADFTFDRIDDPVAYDVERLDEDFLWNSFLIKPLLQLRNGLSVKDRQKLDSSQLLILVIRGFAQSLTIPASSPLFSDIDSHLPSSLTVISRLSSRRAGTRFNARGINDDGNVANFVETETILWIPPALCFSYTQIRGSVPIFWEQEAGYIPGQQKITISRSTGATQLAFDKHFEALAEKYGAVHAINLLAKAKSGEAELSERYIYHVRGSPLRQGRDLKAAPEHDILKITEYDFHAETKGPAGYEAASLIQNVIGDSVEGFAYFLSEAPLGHENNLSASELRLFRQRNIILQQEGIFRTNCLDCLDRTNLIQTMISRMAIEMFLEQRNGRASQDFWMKHSTLWADSGDMLSRIYAGTGALKSSFTRHGTMSVAGSFADIRKSATRLFVNNFTDPGKQVTIDTLLGLLPNQELVYLFDPIKDAVNSELARRTKEFTSSEKINIWVGTFNINGRSEGAIEDLGPWLHGSLDNISREPTIVGVGFQEIVELSPQQIMSTDPSTRKIWESAVITSLNDRARKRGTTEYVLLRSGQLVGAALLLFVKKDVIKKIKNVEGSLKKTGLSGMGGNKGACAIRLDYNNTSICFITAHLAAGFSNYEERNRDYHTIAQGLRFQRNRPIVGHDATIWFGDFNYRIGLSNERVRPLIEKGDLETLYQNDQLNLQMVAGLAFQFYMEGPVTFPPTYRYDNGTDEYDTSEKQRIPAWCDRVLWRGRILRQLAYNTAPLKFSDHRPVYAIFECDISIIDEKRKEEISRQLYEEQKNMPLPDPTDTLSDDEVDENELIHSISPGLPPPSSDKRKWWLDHGLPARSTVTPPLGAVSNVQRGANPFSTSPGSDWIYVKKGDGSSYTSEPVDLDLGQIPSNSVAPFSSMTGVIGSSEPLDKSTSLPSQAIVTSKKTPPPIPRKPAKLSKHASEDRLNISSYKADNHTGGHCADGMDANTSQPEGMATSLSPRRTLKGASASLAPTVAKKPLPSASELMDLDAGTRIPSWEPLLPKK</sequence>
<dbReference type="GO" id="GO:0015031">
    <property type="term" value="P:protein transport"/>
    <property type="evidence" value="ECO:0007669"/>
    <property type="project" value="UniProtKB-KW"/>
</dbReference>
<evidence type="ECO:0000256" key="5">
    <source>
        <dbReference type="ARBA" id="ARBA00022448"/>
    </source>
</evidence>
<dbReference type="GO" id="GO:0046856">
    <property type="term" value="P:phosphatidylinositol dephosphorylation"/>
    <property type="evidence" value="ECO:0007669"/>
    <property type="project" value="InterPro"/>
</dbReference>
<dbReference type="GO" id="GO:0016020">
    <property type="term" value="C:membrane"/>
    <property type="evidence" value="ECO:0007669"/>
    <property type="project" value="TreeGrafter"/>
</dbReference>
<dbReference type="InterPro" id="IPR000300">
    <property type="entry name" value="IPPc"/>
</dbReference>
<feature type="compositionally biased region" description="Polar residues" evidence="9">
    <location>
        <begin position="1057"/>
        <end position="1071"/>
    </location>
</feature>
<dbReference type="PANTHER" id="PTHR11200">
    <property type="entry name" value="INOSITOL 5-PHOSPHATASE"/>
    <property type="match status" value="1"/>
</dbReference>
<protein>
    <recommendedName>
        <fullName evidence="4">phosphoinositide 5-phosphatase</fullName>
        <ecNumber evidence="4">3.1.3.36</ecNumber>
    </recommendedName>
</protein>
<dbReference type="RefSeq" id="XP_002843521.1">
    <property type="nucleotide sequence ID" value="XM_002843475.1"/>
</dbReference>
<evidence type="ECO:0000256" key="7">
    <source>
        <dbReference type="ARBA" id="ARBA00022801"/>
    </source>
</evidence>
<comment type="subcellular location">
    <subcellularLocation>
        <location evidence="1">Cytoplasm</location>
    </subcellularLocation>
</comment>
<organism evidence="11 12">
    <name type="scientific">Arthroderma otae (strain ATCC MYA-4605 / CBS 113480)</name>
    <name type="common">Microsporum canis</name>
    <dbReference type="NCBI Taxonomy" id="554155"/>
    <lineage>
        <taxon>Eukaryota</taxon>
        <taxon>Fungi</taxon>
        <taxon>Dikarya</taxon>
        <taxon>Ascomycota</taxon>
        <taxon>Pezizomycotina</taxon>
        <taxon>Eurotiomycetes</taxon>
        <taxon>Eurotiomycetidae</taxon>
        <taxon>Onygenales</taxon>
        <taxon>Arthrodermataceae</taxon>
        <taxon>Microsporum</taxon>
    </lineage>
</organism>
<feature type="compositionally biased region" description="Polar residues" evidence="9">
    <location>
        <begin position="1113"/>
        <end position="1127"/>
    </location>
</feature>